<organism evidence="1 2">
    <name type="scientific">Hygrophoropsis aurantiaca</name>
    <dbReference type="NCBI Taxonomy" id="72124"/>
    <lineage>
        <taxon>Eukaryota</taxon>
        <taxon>Fungi</taxon>
        <taxon>Dikarya</taxon>
        <taxon>Basidiomycota</taxon>
        <taxon>Agaricomycotina</taxon>
        <taxon>Agaricomycetes</taxon>
        <taxon>Agaricomycetidae</taxon>
        <taxon>Boletales</taxon>
        <taxon>Coniophorineae</taxon>
        <taxon>Hygrophoropsidaceae</taxon>
        <taxon>Hygrophoropsis</taxon>
    </lineage>
</organism>
<reference evidence="1" key="1">
    <citation type="journal article" date="2021" name="New Phytol.">
        <title>Evolutionary innovations through gain and loss of genes in the ectomycorrhizal Boletales.</title>
        <authorList>
            <person name="Wu G."/>
            <person name="Miyauchi S."/>
            <person name="Morin E."/>
            <person name="Kuo A."/>
            <person name="Drula E."/>
            <person name="Varga T."/>
            <person name="Kohler A."/>
            <person name="Feng B."/>
            <person name="Cao Y."/>
            <person name="Lipzen A."/>
            <person name="Daum C."/>
            <person name="Hundley H."/>
            <person name="Pangilinan J."/>
            <person name="Johnson J."/>
            <person name="Barry K."/>
            <person name="LaButti K."/>
            <person name="Ng V."/>
            <person name="Ahrendt S."/>
            <person name="Min B."/>
            <person name="Choi I.G."/>
            <person name="Park H."/>
            <person name="Plett J.M."/>
            <person name="Magnuson J."/>
            <person name="Spatafora J.W."/>
            <person name="Nagy L.G."/>
            <person name="Henrissat B."/>
            <person name="Grigoriev I.V."/>
            <person name="Yang Z.L."/>
            <person name="Xu J."/>
            <person name="Martin F.M."/>
        </authorList>
    </citation>
    <scope>NUCLEOTIDE SEQUENCE</scope>
    <source>
        <strain evidence="1">ATCC 28755</strain>
    </source>
</reference>
<accession>A0ACB8A3M3</accession>
<dbReference type="EMBL" id="MU267872">
    <property type="protein sequence ID" value="KAH7907781.1"/>
    <property type="molecule type" value="Genomic_DNA"/>
</dbReference>
<name>A0ACB8A3M3_9AGAM</name>
<evidence type="ECO:0000313" key="2">
    <source>
        <dbReference type="Proteomes" id="UP000790377"/>
    </source>
</evidence>
<sequence>MLVFTLKTVFALFTFFTVVNTADIPTNCKHLDRPGVAALQLFNQPRCFYKDQNDYQVITTEGMPKNYGCVCQDVKPAIRKHLASFVFESGGGDYLASFTFFVEEKCVGLTSPTPPVPEENDGKMLFGTPGHPEIQSVEVCKAKKTKGSKKKVKAPKKANPAGQRGKIHKVGEDLWGVWRNIAGDAVHGIGKLVGGHISTKTDAEALGGLALGTVGAGAAGEVVGGAIGALY</sequence>
<gene>
    <name evidence="1" type="ORF">BJ138DRAFT_1104041</name>
</gene>
<protein>
    <submittedName>
        <fullName evidence="1">Uncharacterized protein</fullName>
    </submittedName>
</protein>
<comment type="caution">
    <text evidence="1">The sequence shown here is derived from an EMBL/GenBank/DDBJ whole genome shotgun (WGS) entry which is preliminary data.</text>
</comment>
<keyword evidence="2" id="KW-1185">Reference proteome</keyword>
<dbReference type="Proteomes" id="UP000790377">
    <property type="component" value="Unassembled WGS sequence"/>
</dbReference>
<proteinExistence type="predicted"/>
<evidence type="ECO:0000313" key="1">
    <source>
        <dbReference type="EMBL" id="KAH7907781.1"/>
    </source>
</evidence>